<name>A0A4Q7ZD48_9GAMM</name>
<reference evidence="2 3" key="1">
    <citation type="submission" date="2019-02" db="EMBL/GenBank/DDBJ databases">
        <title>Genomic Encyclopedia of Type Strains, Phase IV (KMG-IV): sequencing the most valuable type-strain genomes for metagenomic binning, comparative biology and taxonomic classification.</title>
        <authorList>
            <person name="Goeker M."/>
        </authorList>
    </citation>
    <scope>NUCLEOTIDE SEQUENCE [LARGE SCALE GENOMIC DNA]</scope>
    <source>
        <strain evidence="2 3">DSM 105135</strain>
    </source>
</reference>
<keyword evidence="1" id="KW-0732">Signal</keyword>
<dbReference type="Proteomes" id="UP000292423">
    <property type="component" value="Unassembled WGS sequence"/>
</dbReference>
<dbReference type="OrthoDB" id="5295757at2"/>
<dbReference type="RefSeq" id="WP_130411169.1">
    <property type="nucleotide sequence ID" value="NZ_SHKX01000010.1"/>
</dbReference>
<sequence>MSRLSLSLVANDVLRRFQALLLLCLPVSSALADTVVIRDDDPQVKKLVAVYERFREAALKDDEVTARRLLAGYSAGSIDNCLKEYRCAKANGGSFTGMLRQQIKNGFYPDLKGSVPWVFDGGHYDAQTARLRWTSQENWGQMRSTGSFAVDFVWVDKGWRVLSSGGVSRVGM</sequence>
<protein>
    <recommendedName>
        <fullName evidence="4">Nuclear transport factor 2 family protein</fullName>
    </recommendedName>
</protein>
<organism evidence="2 3">
    <name type="scientific">Fluviicoccus keumensis</name>
    <dbReference type="NCBI Taxonomy" id="1435465"/>
    <lineage>
        <taxon>Bacteria</taxon>
        <taxon>Pseudomonadati</taxon>
        <taxon>Pseudomonadota</taxon>
        <taxon>Gammaproteobacteria</taxon>
        <taxon>Moraxellales</taxon>
        <taxon>Moraxellaceae</taxon>
        <taxon>Fluviicoccus</taxon>
    </lineage>
</organism>
<accession>A0A4Q7ZD48</accession>
<keyword evidence="3" id="KW-1185">Reference proteome</keyword>
<evidence type="ECO:0008006" key="4">
    <source>
        <dbReference type="Google" id="ProtNLM"/>
    </source>
</evidence>
<evidence type="ECO:0000313" key="2">
    <source>
        <dbReference type="EMBL" id="RZU47963.1"/>
    </source>
</evidence>
<gene>
    <name evidence="2" type="ORF">EV700_0932</name>
</gene>
<comment type="caution">
    <text evidence="2">The sequence shown here is derived from an EMBL/GenBank/DDBJ whole genome shotgun (WGS) entry which is preliminary data.</text>
</comment>
<evidence type="ECO:0000256" key="1">
    <source>
        <dbReference type="SAM" id="SignalP"/>
    </source>
</evidence>
<proteinExistence type="predicted"/>
<dbReference type="EMBL" id="SHKX01000010">
    <property type="protein sequence ID" value="RZU47963.1"/>
    <property type="molecule type" value="Genomic_DNA"/>
</dbReference>
<feature type="signal peptide" evidence="1">
    <location>
        <begin position="1"/>
        <end position="32"/>
    </location>
</feature>
<feature type="chain" id="PRO_5020307241" description="Nuclear transport factor 2 family protein" evidence="1">
    <location>
        <begin position="33"/>
        <end position="172"/>
    </location>
</feature>
<evidence type="ECO:0000313" key="3">
    <source>
        <dbReference type="Proteomes" id="UP000292423"/>
    </source>
</evidence>
<dbReference type="AlphaFoldDB" id="A0A4Q7ZD48"/>